<feature type="chain" id="PRO_5015329396" evidence="1">
    <location>
        <begin position="18"/>
        <end position="92"/>
    </location>
</feature>
<dbReference type="OrthoDB" id="3900342at2759"/>
<proteinExistence type="predicted"/>
<evidence type="ECO:0000313" key="2">
    <source>
        <dbReference type="EMBL" id="PSR73129.1"/>
    </source>
</evidence>
<keyword evidence="1" id="KW-0732">Signal</keyword>
<protein>
    <submittedName>
        <fullName evidence="2">Uncharacterized protein</fullName>
    </submittedName>
</protein>
<dbReference type="Proteomes" id="UP000186601">
    <property type="component" value="Unassembled WGS sequence"/>
</dbReference>
<accession>A0A2R6NL64</accession>
<sequence>MLVMYLVWFLFHRRALHKVTTPTTASSSASGPPLATHAPRRVRWLDLVDTETVDLHRDEHEDEVEDLIEDQERERRLKGRTRWFWKLYYIVA</sequence>
<evidence type="ECO:0000313" key="3">
    <source>
        <dbReference type="Proteomes" id="UP000186601"/>
    </source>
</evidence>
<gene>
    <name evidence="2" type="ORF">PHLCEN_2v10985</name>
</gene>
<dbReference type="AlphaFoldDB" id="A0A2R6NL64"/>
<reference evidence="2 3" key="1">
    <citation type="submission" date="2018-02" db="EMBL/GenBank/DDBJ databases">
        <title>Genome sequence of the basidiomycete white-rot fungus Phlebia centrifuga.</title>
        <authorList>
            <person name="Granchi Z."/>
            <person name="Peng M."/>
            <person name="de Vries R.P."/>
            <person name="Hilden K."/>
            <person name="Makela M.R."/>
            <person name="Grigoriev I."/>
            <person name="Riley R."/>
        </authorList>
    </citation>
    <scope>NUCLEOTIDE SEQUENCE [LARGE SCALE GENOMIC DNA]</scope>
    <source>
        <strain evidence="2 3">FBCC195</strain>
    </source>
</reference>
<keyword evidence="3" id="KW-1185">Reference proteome</keyword>
<comment type="caution">
    <text evidence="2">The sequence shown here is derived from an EMBL/GenBank/DDBJ whole genome shotgun (WGS) entry which is preliminary data.</text>
</comment>
<name>A0A2R6NL64_9APHY</name>
<feature type="signal peptide" evidence="1">
    <location>
        <begin position="1"/>
        <end position="17"/>
    </location>
</feature>
<dbReference type="EMBL" id="MLYV02001104">
    <property type="protein sequence ID" value="PSR73129.1"/>
    <property type="molecule type" value="Genomic_DNA"/>
</dbReference>
<evidence type="ECO:0000256" key="1">
    <source>
        <dbReference type="SAM" id="SignalP"/>
    </source>
</evidence>
<organism evidence="2 3">
    <name type="scientific">Hermanssonia centrifuga</name>
    <dbReference type="NCBI Taxonomy" id="98765"/>
    <lineage>
        <taxon>Eukaryota</taxon>
        <taxon>Fungi</taxon>
        <taxon>Dikarya</taxon>
        <taxon>Basidiomycota</taxon>
        <taxon>Agaricomycotina</taxon>
        <taxon>Agaricomycetes</taxon>
        <taxon>Polyporales</taxon>
        <taxon>Meruliaceae</taxon>
        <taxon>Hermanssonia</taxon>
    </lineage>
</organism>
<dbReference type="STRING" id="98765.A0A2R6NL64"/>